<evidence type="ECO:0000313" key="2">
    <source>
        <dbReference type="Proteomes" id="UP000631114"/>
    </source>
</evidence>
<evidence type="ECO:0000313" key="1">
    <source>
        <dbReference type="EMBL" id="KAF9595546.1"/>
    </source>
</evidence>
<name>A0A835H924_9MAGN</name>
<proteinExistence type="predicted"/>
<reference evidence="1 2" key="1">
    <citation type="submission" date="2020-10" db="EMBL/GenBank/DDBJ databases">
        <title>The Coptis chinensis genome and diversification of protoberbering-type alkaloids.</title>
        <authorList>
            <person name="Wang B."/>
            <person name="Shu S."/>
            <person name="Song C."/>
            <person name="Liu Y."/>
        </authorList>
    </citation>
    <scope>NUCLEOTIDE SEQUENCE [LARGE SCALE GENOMIC DNA]</scope>
    <source>
        <strain evidence="1">HL-2020</strain>
        <tissue evidence="1">Leaf</tissue>
    </source>
</reference>
<dbReference type="AlphaFoldDB" id="A0A835H924"/>
<keyword evidence="2" id="KW-1185">Reference proteome</keyword>
<dbReference type="EMBL" id="JADFTS010000007">
    <property type="protein sequence ID" value="KAF9595546.1"/>
    <property type="molecule type" value="Genomic_DNA"/>
</dbReference>
<dbReference type="Proteomes" id="UP000631114">
    <property type="component" value="Unassembled WGS sequence"/>
</dbReference>
<organism evidence="1 2">
    <name type="scientific">Coptis chinensis</name>
    <dbReference type="NCBI Taxonomy" id="261450"/>
    <lineage>
        <taxon>Eukaryota</taxon>
        <taxon>Viridiplantae</taxon>
        <taxon>Streptophyta</taxon>
        <taxon>Embryophyta</taxon>
        <taxon>Tracheophyta</taxon>
        <taxon>Spermatophyta</taxon>
        <taxon>Magnoliopsida</taxon>
        <taxon>Ranunculales</taxon>
        <taxon>Ranunculaceae</taxon>
        <taxon>Coptidoideae</taxon>
        <taxon>Coptis</taxon>
    </lineage>
</organism>
<gene>
    <name evidence="1" type="ORF">IFM89_000634</name>
</gene>
<sequence length="204" mass="22902">MSFESQHSEGGDGSGQTIVEKQFVLFDEDGRPFGGKSAEFSSSLGEINRAHAPIVFQTWKAKSLAIMGMKTKPPRSDGCCSSKIGIVVSISVTRIWIVNKLWQLVLFLASKESSVRIWCHSNMSPLCGKRQVKRIVRFLASSFFDMSIKTNNNMGTPFFHEFKKQASFYLKEKLKTARQSQLFLSSQTPKFERNNGSAFAPVFL</sequence>
<protein>
    <submittedName>
        <fullName evidence="1">Uncharacterized protein</fullName>
    </submittedName>
</protein>
<accession>A0A835H924</accession>
<comment type="caution">
    <text evidence="1">The sequence shown here is derived from an EMBL/GenBank/DDBJ whole genome shotgun (WGS) entry which is preliminary data.</text>
</comment>